<feature type="region of interest" description="Disordered" evidence="4">
    <location>
        <begin position="1220"/>
        <end position="1262"/>
    </location>
</feature>
<dbReference type="SUPFAM" id="SSF50044">
    <property type="entry name" value="SH3-domain"/>
    <property type="match status" value="2"/>
</dbReference>
<evidence type="ECO:0000313" key="7">
    <source>
        <dbReference type="EMBL" id="VDP29581.1"/>
    </source>
</evidence>
<dbReference type="InterPro" id="IPR027267">
    <property type="entry name" value="AH/BAR_dom_sf"/>
</dbReference>
<dbReference type="Gene3D" id="1.20.1270.60">
    <property type="entry name" value="Arfaptin homology (AH) domain/BAR domain"/>
    <property type="match status" value="1"/>
</dbReference>
<evidence type="ECO:0000256" key="3">
    <source>
        <dbReference type="PROSITE-ProRule" id="PRU01077"/>
    </source>
</evidence>
<dbReference type="GO" id="GO:0031594">
    <property type="term" value="C:neuromuscular junction"/>
    <property type="evidence" value="ECO:0007669"/>
    <property type="project" value="TreeGrafter"/>
</dbReference>
<protein>
    <submittedName>
        <fullName evidence="9">F-BAR domain-containing protein</fullName>
    </submittedName>
</protein>
<reference evidence="9" key="1">
    <citation type="submission" date="2016-06" db="UniProtKB">
        <authorList>
            <consortium name="WormBaseParasite"/>
        </authorList>
    </citation>
    <scope>IDENTIFICATION</scope>
</reference>
<name>A0A183JZL9_9TREM</name>
<dbReference type="InterPro" id="IPR001060">
    <property type="entry name" value="FCH_dom"/>
</dbReference>
<accession>A0A183JZL9</accession>
<keyword evidence="1 2" id="KW-0728">SH3 domain</keyword>
<keyword evidence="3" id="KW-0175">Coiled coil</keyword>
<dbReference type="PROSITE" id="PS51741">
    <property type="entry name" value="F_BAR"/>
    <property type="match status" value="1"/>
</dbReference>
<evidence type="ECO:0000313" key="9">
    <source>
        <dbReference type="WBParaSite" id="SCUD_0000817701-mRNA-1"/>
    </source>
</evidence>
<dbReference type="GO" id="GO:0055037">
    <property type="term" value="C:recycling endosome"/>
    <property type="evidence" value="ECO:0007669"/>
    <property type="project" value="TreeGrafter"/>
</dbReference>
<dbReference type="PROSITE" id="PS50002">
    <property type="entry name" value="SH3"/>
    <property type="match status" value="2"/>
</dbReference>
<dbReference type="WBParaSite" id="SCUD_0000817701-mRNA-1">
    <property type="protein sequence ID" value="SCUD_0000817701-mRNA-1"/>
    <property type="gene ID" value="SCUD_0000817701"/>
</dbReference>
<feature type="region of interest" description="Disordered" evidence="4">
    <location>
        <begin position="723"/>
        <end position="760"/>
    </location>
</feature>
<feature type="region of interest" description="Disordered" evidence="4">
    <location>
        <begin position="573"/>
        <end position="603"/>
    </location>
</feature>
<feature type="compositionally biased region" description="Polar residues" evidence="4">
    <location>
        <begin position="1226"/>
        <end position="1243"/>
    </location>
</feature>
<dbReference type="InterPro" id="IPR001452">
    <property type="entry name" value="SH3_domain"/>
</dbReference>
<feature type="compositionally biased region" description="Basic and acidic residues" evidence="4">
    <location>
        <begin position="1253"/>
        <end position="1262"/>
    </location>
</feature>
<dbReference type="InterPro" id="IPR036028">
    <property type="entry name" value="SH3-like_dom_sf"/>
</dbReference>
<organism evidence="9">
    <name type="scientific">Schistosoma curassoni</name>
    <dbReference type="NCBI Taxonomy" id="6186"/>
    <lineage>
        <taxon>Eukaryota</taxon>
        <taxon>Metazoa</taxon>
        <taxon>Spiralia</taxon>
        <taxon>Lophotrochozoa</taxon>
        <taxon>Platyhelminthes</taxon>
        <taxon>Trematoda</taxon>
        <taxon>Digenea</taxon>
        <taxon>Strigeidida</taxon>
        <taxon>Schistosomatoidea</taxon>
        <taxon>Schistosomatidae</taxon>
        <taxon>Schistosoma</taxon>
    </lineage>
</organism>
<reference evidence="7 8" key="2">
    <citation type="submission" date="2018-11" db="EMBL/GenBank/DDBJ databases">
        <authorList>
            <consortium name="Pathogen Informatics"/>
        </authorList>
    </citation>
    <scope>NUCLEOTIDE SEQUENCE [LARGE SCALE GENOMIC DNA]</scope>
    <source>
        <strain evidence="7">Dakar</strain>
        <strain evidence="8">Dakar, Senegal</strain>
    </source>
</reference>
<dbReference type="EMBL" id="UZAK01032634">
    <property type="protein sequence ID" value="VDP29581.1"/>
    <property type="molecule type" value="Genomic_DNA"/>
</dbReference>
<dbReference type="SMART" id="SM00055">
    <property type="entry name" value="FCH"/>
    <property type="match status" value="1"/>
</dbReference>
<sequence>MCPKTLLEIMNTSDANLDITLWSFWITIFLQSMKPLNQLKTIHNEHYAKLQSKHASETELLDDMRMYCKQRASIEREYGQSLQKLVNSFLSKKEFTTQSSYSSDNDTILPNKQHNVWHIWYSLLAESNNLALSHLRASDNQQRLSTELKPLKSQRLSVNKRVFEQLKILQGDLAACVQEMVKSHKVYAEEEKQAQETRLKTLAAKEKNGLLWERTNQIPTEEEIRKRRWKWIGHTPRKSSNCITRQALTWNPEGRRKSGRPKNTLRREIKADMERMNNNWKELERIAQDRVGWRMLLLGKRQAFDSRSTTARNEYLFQLTAINAHLKHYFSEDLPVLAKTLDGELYEKLGEVFTTLCENEIEFCTITQKRFDNLFKESSQTTKLCSATNESNLEQIARKLSRRLVIRERCIKSYENEMKMLQAGYVTPVSSMMTGSNNQMQQQQPTNSAQTKPDDFLKCHPLSCRPGLQAKDDDTLLQDMFSSNLCTWNFLSQETENNNELLAFNQEYVENKVEELQFAIRREKIEQVKIEACLSLLRNSSIDINEFISEARIAAEAAAVAVAVQLNNDDSNSGLLNHSTPNRRSIIRPLGEGSSDSAASSSGVNQFIDHDSRLLSDWDHSYTPYGSELLGRNTTTYPFQRSFSVDDNDDVEGFRTAVLFEYFINSDWGSFTECCVVSSSSIAPISCTFNISSCCELNNSLVVHSALDTTGFEPIIGYASETTINGMPGETVPRPSTSGQMDNSTDRTPHPTYRSSSQTSTKLNCLNQNDLFPNNNETRVKHDYQNVSQISSRTHDDITVHRSTINNDKNSNKSHPNGTLNSFSSIRIGSSNNLTNNKDDIDFEAIWSENNRLRRATVVHEFRAKKSNELDLVVHETVVLLNNEPQNGWIKVRSLIDGNEGLVPISYLKLSNIDVPKHNSKIIMNGDNSNQSISTLNTRGNDILHSKLTNCSEDIDQKNSKKPNQVDPTFISLPPEIDPPRLLCADEVSSHELSKPPLSGSFVRSLIDFRGTNPDELSFKAGAVIRVIGRAPNINDLVNNSSTATRRDQLTSISGYSIDDGWWEGDLLVAESNKNDEDQQFYSIRGVFPSMLVQSLSSVDSELWTVRWNNIVPLPIGNSLGESDNSENQNNSNKNNINSPKISAKQLHTTINHHNNNLVNNCSVDVNKLKKSCHPIDEEDYIQLHSNVLPSSQTVQVKSSTCQIHSSPSESIKLPHTLLSDDTKHSAPNNPVTSRHPHQNSQCLHHRHHSRHHEYSKTDEVR</sequence>
<feature type="domain" description="SH3" evidence="5">
    <location>
        <begin position="998"/>
        <end position="1098"/>
    </location>
</feature>
<dbReference type="STRING" id="6186.A0A183JZL9"/>
<gene>
    <name evidence="7" type="ORF">SCUD_LOCUS8177</name>
</gene>
<evidence type="ECO:0000256" key="2">
    <source>
        <dbReference type="PROSITE-ProRule" id="PRU00192"/>
    </source>
</evidence>
<evidence type="ECO:0000256" key="4">
    <source>
        <dbReference type="SAM" id="MobiDB-lite"/>
    </source>
</evidence>
<evidence type="ECO:0000256" key="1">
    <source>
        <dbReference type="ARBA" id="ARBA00022443"/>
    </source>
</evidence>
<feature type="domain" description="SH3" evidence="5">
    <location>
        <begin position="851"/>
        <end position="913"/>
    </location>
</feature>
<feature type="domain" description="F-BAR" evidence="6">
    <location>
        <begin position="31"/>
        <end position="390"/>
    </location>
</feature>
<keyword evidence="8" id="KW-1185">Reference proteome</keyword>
<dbReference type="Proteomes" id="UP000279833">
    <property type="component" value="Unassembled WGS sequence"/>
</dbReference>
<evidence type="ECO:0000313" key="8">
    <source>
        <dbReference type="Proteomes" id="UP000279833"/>
    </source>
</evidence>
<dbReference type="InterPro" id="IPR031160">
    <property type="entry name" value="F_BAR_dom"/>
</dbReference>
<dbReference type="AlphaFoldDB" id="A0A183JZL9"/>
<feature type="region of interest" description="Disordered" evidence="4">
    <location>
        <begin position="804"/>
        <end position="824"/>
    </location>
</feature>
<proteinExistence type="predicted"/>
<evidence type="ECO:0000259" key="5">
    <source>
        <dbReference type="PROSITE" id="PS50002"/>
    </source>
</evidence>
<feature type="compositionally biased region" description="Polar residues" evidence="4">
    <location>
        <begin position="734"/>
        <end position="743"/>
    </location>
</feature>
<dbReference type="Pfam" id="PF00611">
    <property type="entry name" value="FCH"/>
    <property type="match status" value="1"/>
</dbReference>
<dbReference type="PANTHER" id="PTHR15735:SF21">
    <property type="entry name" value="PROTEIN NERVOUS WRECK"/>
    <property type="match status" value="1"/>
</dbReference>
<dbReference type="SMART" id="SM00326">
    <property type="entry name" value="SH3"/>
    <property type="match status" value="2"/>
</dbReference>
<dbReference type="Gene3D" id="2.30.30.40">
    <property type="entry name" value="SH3 Domains"/>
    <property type="match status" value="2"/>
</dbReference>
<dbReference type="GO" id="GO:0030833">
    <property type="term" value="P:regulation of actin filament polymerization"/>
    <property type="evidence" value="ECO:0007669"/>
    <property type="project" value="TreeGrafter"/>
</dbReference>
<dbReference type="SUPFAM" id="SSF103657">
    <property type="entry name" value="BAR/IMD domain-like"/>
    <property type="match status" value="1"/>
</dbReference>
<dbReference type="GO" id="GO:0007274">
    <property type="term" value="P:neuromuscular synaptic transmission"/>
    <property type="evidence" value="ECO:0007669"/>
    <property type="project" value="TreeGrafter"/>
</dbReference>
<dbReference type="PANTHER" id="PTHR15735">
    <property type="entry name" value="FCH AND DOUBLE SH3 DOMAINS PROTEIN"/>
    <property type="match status" value="1"/>
</dbReference>
<evidence type="ECO:0000259" key="6">
    <source>
        <dbReference type="PROSITE" id="PS51741"/>
    </source>
</evidence>